<dbReference type="Pfam" id="PF13359">
    <property type="entry name" value="DDE_Tnp_4"/>
    <property type="match status" value="1"/>
</dbReference>
<dbReference type="InterPro" id="IPR027806">
    <property type="entry name" value="HARBI1_dom"/>
</dbReference>
<evidence type="ECO:0000256" key="2">
    <source>
        <dbReference type="ARBA" id="ARBA00022723"/>
    </source>
</evidence>
<sequence length="130" mass="15127">MPIPDREIWETIANRYYELWNFPNCVGSIDGKHIRIKAPAHSGSSFFNYKGFFSIKLMATADADGKFITVDVGEFGRNSDGRVFKECAFGQLLLQKKLNLPDDSCLQMKKIVYHFRITSWRMRLFLYSKM</sequence>
<dbReference type="KEGG" id="api:115033121"/>
<accession>A0A8R2JKS1</accession>
<comment type="cofactor">
    <cofactor evidence="1">
        <name>a divalent metal cation</name>
        <dbReference type="ChEBI" id="CHEBI:60240"/>
    </cofactor>
</comment>
<evidence type="ECO:0000313" key="4">
    <source>
        <dbReference type="EnsemblMetazoa" id="XP_029341013.1"/>
    </source>
</evidence>
<protein>
    <recommendedName>
        <fullName evidence="3">DDE Tnp4 domain-containing protein</fullName>
    </recommendedName>
</protein>
<dbReference type="GeneID" id="115033121"/>
<dbReference type="AlphaFoldDB" id="A0A8R2JKS1"/>
<dbReference type="OMA" id="TWEHIAN"/>
<reference evidence="5" key="1">
    <citation type="submission" date="2010-06" db="EMBL/GenBank/DDBJ databases">
        <authorList>
            <person name="Jiang H."/>
            <person name="Abraham K."/>
            <person name="Ali S."/>
            <person name="Alsbrooks S.L."/>
            <person name="Anim B.N."/>
            <person name="Anosike U.S."/>
            <person name="Attaway T."/>
            <person name="Bandaranaike D.P."/>
            <person name="Battles P.K."/>
            <person name="Bell S.N."/>
            <person name="Bell A.V."/>
            <person name="Beltran B."/>
            <person name="Bickham C."/>
            <person name="Bustamante Y."/>
            <person name="Caleb T."/>
            <person name="Canada A."/>
            <person name="Cardenas V."/>
            <person name="Carter K."/>
            <person name="Chacko J."/>
            <person name="Chandrabose M.N."/>
            <person name="Chavez D."/>
            <person name="Chavez A."/>
            <person name="Chen L."/>
            <person name="Chu H.-S."/>
            <person name="Claassen K.J."/>
            <person name="Cockrell R."/>
            <person name="Collins M."/>
            <person name="Cooper J.A."/>
            <person name="Cree A."/>
            <person name="Curry S.M."/>
            <person name="Da Y."/>
            <person name="Dao M.D."/>
            <person name="Das B."/>
            <person name="Davila M.-L."/>
            <person name="Davy-Carroll L."/>
            <person name="Denson S."/>
            <person name="Dinh H."/>
            <person name="Ebong V.E."/>
            <person name="Edwards J.R."/>
            <person name="Egan A."/>
            <person name="El-Daye J."/>
            <person name="Escobedo L."/>
            <person name="Fernandez S."/>
            <person name="Fernando P.R."/>
            <person name="Flagg N."/>
            <person name="Forbes L.D."/>
            <person name="Fowler R.G."/>
            <person name="Fu Q."/>
            <person name="Gabisi R.A."/>
            <person name="Ganer J."/>
            <person name="Garbino Pronczuk A."/>
            <person name="Garcia R.M."/>
            <person name="Garner T."/>
            <person name="Garrett T.E."/>
            <person name="Gonzalez D.A."/>
            <person name="Hamid H."/>
            <person name="Hawkins E.S."/>
            <person name="Hirani K."/>
            <person name="Hogues M.E."/>
            <person name="Hollins B."/>
            <person name="Hsiao C.-H."/>
            <person name="Jabil R."/>
            <person name="James M.L."/>
            <person name="Jhangiani S.N."/>
            <person name="Johnson B."/>
            <person name="Johnson Q."/>
            <person name="Joshi V."/>
            <person name="Kalu J.B."/>
            <person name="Kam C."/>
            <person name="Kashfia A."/>
            <person name="Keebler J."/>
            <person name="Kisamo H."/>
            <person name="Kovar C.L."/>
            <person name="Lago L.A."/>
            <person name="Lai C.-Y."/>
            <person name="Laidlaw J."/>
            <person name="Lara F."/>
            <person name="Le T.-K."/>
            <person name="Lee S.L."/>
            <person name="Legall F.H."/>
            <person name="Lemon S.J."/>
            <person name="Lewis L.R."/>
            <person name="Li B."/>
            <person name="Liu Y."/>
            <person name="Liu Y.-S."/>
            <person name="Lopez J."/>
            <person name="Lozado R.J."/>
            <person name="Lu J."/>
            <person name="Madu R.C."/>
            <person name="Maheshwari M."/>
            <person name="Maheshwari R."/>
            <person name="Malloy K."/>
            <person name="Martinez E."/>
            <person name="Mathew T."/>
            <person name="Mercado I.C."/>
            <person name="Mercado C."/>
            <person name="Meyer B."/>
            <person name="Montgomery K."/>
            <person name="Morgan M.B."/>
            <person name="Munidasa M."/>
            <person name="Nazareth L.V."/>
            <person name="Nelson J."/>
            <person name="Ng B.M."/>
            <person name="Nguyen N.B."/>
            <person name="Nguyen P.Q."/>
            <person name="Nguyen T."/>
            <person name="Obregon M."/>
            <person name="Okwuonu G.O."/>
            <person name="Onwere C.G."/>
            <person name="Orozco G."/>
            <person name="Parra A."/>
            <person name="Patel S."/>
            <person name="Patil S."/>
            <person name="Perez A."/>
            <person name="Perez Y."/>
            <person name="Pham C."/>
            <person name="Primus E.L."/>
            <person name="Pu L.-L."/>
            <person name="Puazo M."/>
            <person name="Qin X."/>
            <person name="Quiroz J.B."/>
            <person name="Reese J."/>
            <person name="Richards S."/>
            <person name="Rives C.M."/>
            <person name="Robberts R."/>
            <person name="Ruiz S.J."/>
            <person name="Ruiz M.J."/>
            <person name="Santibanez J."/>
            <person name="Schneider B.W."/>
            <person name="Sisson I."/>
            <person name="Smith M."/>
            <person name="Sodergren E."/>
            <person name="Song X.-Z."/>
            <person name="Song B.B."/>
            <person name="Summersgill H."/>
            <person name="Thelus R."/>
            <person name="Thornton R.D."/>
            <person name="Trejos Z.Y."/>
            <person name="Usmani K."/>
            <person name="Vattathil S."/>
            <person name="Villasana D."/>
            <person name="Walker D.L."/>
            <person name="Wang S."/>
            <person name="Wang K."/>
            <person name="White C.S."/>
            <person name="Williams A.C."/>
            <person name="Williamson J."/>
            <person name="Wilson K."/>
            <person name="Woghiren I.O."/>
            <person name="Woodworth J.R."/>
            <person name="Worley K.C."/>
            <person name="Wright R.A."/>
            <person name="Wu W."/>
            <person name="Young L."/>
            <person name="Zhang L."/>
            <person name="Zhang J."/>
            <person name="Zhu Y."/>
            <person name="Muzny D.M."/>
            <person name="Weinstock G."/>
            <person name="Gibbs R.A."/>
        </authorList>
    </citation>
    <scope>NUCLEOTIDE SEQUENCE [LARGE SCALE GENOMIC DNA]</scope>
    <source>
        <strain evidence="5">LSR1</strain>
    </source>
</reference>
<evidence type="ECO:0000256" key="1">
    <source>
        <dbReference type="ARBA" id="ARBA00001968"/>
    </source>
</evidence>
<reference evidence="4" key="2">
    <citation type="submission" date="2022-06" db="UniProtKB">
        <authorList>
            <consortium name="EnsemblMetazoa"/>
        </authorList>
    </citation>
    <scope>IDENTIFICATION</scope>
</reference>
<keyword evidence="5" id="KW-1185">Reference proteome</keyword>
<name>A0A8R2JKS1_ACYPI</name>
<evidence type="ECO:0000313" key="5">
    <source>
        <dbReference type="Proteomes" id="UP000007819"/>
    </source>
</evidence>
<proteinExistence type="predicted"/>
<dbReference type="OrthoDB" id="6619136at2759"/>
<dbReference type="RefSeq" id="XP_029341013.1">
    <property type="nucleotide sequence ID" value="XM_029485153.1"/>
</dbReference>
<dbReference type="Proteomes" id="UP000007819">
    <property type="component" value="Chromosome X"/>
</dbReference>
<feature type="domain" description="DDE Tnp4" evidence="3">
    <location>
        <begin position="29"/>
        <end position="96"/>
    </location>
</feature>
<organism evidence="4 5">
    <name type="scientific">Acyrthosiphon pisum</name>
    <name type="common">Pea aphid</name>
    <dbReference type="NCBI Taxonomy" id="7029"/>
    <lineage>
        <taxon>Eukaryota</taxon>
        <taxon>Metazoa</taxon>
        <taxon>Ecdysozoa</taxon>
        <taxon>Arthropoda</taxon>
        <taxon>Hexapoda</taxon>
        <taxon>Insecta</taxon>
        <taxon>Pterygota</taxon>
        <taxon>Neoptera</taxon>
        <taxon>Paraneoptera</taxon>
        <taxon>Hemiptera</taxon>
        <taxon>Sternorrhyncha</taxon>
        <taxon>Aphidomorpha</taxon>
        <taxon>Aphidoidea</taxon>
        <taxon>Aphididae</taxon>
        <taxon>Macrosiphini</taxon>
        <taxon>Acyrthosiphon</taxon>
    </lineage>
</organism>
<keyword evidence="2" id="KW-0479">Metal-binding</keyword>
<evidence type="ECO:0000259" key="3">
    <source>
        <dbReference type="Pfam" id="PF13359"/>
    </source>
</evidence>
<dbReference type="GO" id="GO:0046872">
    <property type="term" value="F:metal ion binding"/>
    <property type="evidence" value="ECO:0007669"/>
    <property type="project" value="UniProtKB-KW"/>
</dbReference>
<dbReference type="EnsemblMetazoa" id="XM_029485153.1">
    <property type="protein sequence ID" value="XP_029341013.1"/>
    <property type="gene ID" value="LOC115033121"/>
</dbReference>